<dbReference type="KEGG" id="ccin:107264381"/>
<dbReference type="AlphaFoldDB" id="A0AAJ7BKR7"/>
<accession>A0AAJ7BKR7</accession>
<dbReference type="Proteomes" id="UP000694920">
    <property type="component" value="Unplaced"/>
</dbReference>
<evidence type="ECO:0000313" key="1">
    <source>
        <dbReference type="Proteomes" id="UP000694920"/>
    </source>
</evidence>
<dbReference type="RefSeq" id="XP_015588075.1">
    <property type="nucleotide sequence ID" value="XM_015732589.2"/>
</dbReference>
<proteinExistence type="predicted"/>
<protein>
    <submittedName>
        <fullName evidence="2">Uncharacterized protein LOC107264381 isoform X1</fullName>
    </submittedName>
</protein>
<name>A0AAJ7BKR7_CEPCN</name>
<sequence>MYLADLYIIMNRRPTASRPITFEERRTRDISVVGSNSTDERLRKLLILLINHRFAISSLSDDPVSSLCDLDIEFDDQLKQSKNVKRSPLEVGYVSFELQQHHGKNIDIPAVVRQNIFIKNIPIVPKSGTVPTLASAKGPKADHVLVPLHGEHVILPIVHKIEVIHPKVILDHKEILVDHAAKVVLDEKHLRLEEPQRKTVILEQKPMILHNSDEHTVTVQHKPLVLTHDGHGGLLFNHKSVSHQKSMMVHRKPMIFDSRKFTLVAPNIHQIIVHRHDPKVLVEPVLQKNIFKTHYGGFGVGIDYGGHGAGHGFYVSV</sequence>
<gene>
    <name evidence="2" type="primary">LOC107264381</name>
</gene>
<evidence type="ECO:0000313" key="2">
    <source>
        <dbReference type="RefSeq" id="XP_015588075.1"/>
    </source>
</evidence>
<organism evidence="1 2">
    <name type="scientific">Cephus cinctus</name>
    <name type="common">Wheat stem sawfly</name>
    <dbReference type="NCBI Taxonomy" id="211228"/>
    <lineage>
        <taxon>Eukaryota</taxon>
        <taxon>Metazoa</taxon>
        <taxon>Ecdysozoa</taxon>
        <taxon>Arthropoda</taxon>
        <taxon>Hexapoda</taxon>
        <taxon>Insecta</taxon>
        <taxon>Pterygota</taxon>
        <taxon>Neoptera</taxon>
        <taxon>Endopterygota</taxon>
        <taxon>Hymenoptera</taxon>
        <taxon>Cephoidea</taxon>
        <taxon>Cephidae</taxon>
        <taxon>Cephus</taxon>
    </lineage>
</organism>
<dbReference type="GeneID" id="107264381"/>
<keyword evidence="1" id="KW-1185">Reference proteome</keyword>
<reference evidence="2" key="1">
    <citation type="submission" date="2025-08" db="UniProtKB">
        <authorList>
            <consortium name="RefSeq"/>
        </authorList>
    </citation>
    <scope>IDENTIFICATION</scope>
</reference>